<proteinExistence type="predicted"/>
<name>A0A2W4WF21_9CYAN</name>
<evidence type="ECO:0000313" key="2">
    <source>
        <dbReference type="Proteomes" id="UP000249081"/>
    </source>
</evidence>
<protein>
    <submittedName>
        <fullName evidence="1">Uncharacterized protein</fullName>
    </submittedName>
</protein>
<accession>A0A2W4WF21</accession>
<reference evidence="2" key="1">
    <citation type="submission" date="2018-04" db="EMBL/GenBank/DDBJ databases">
        <authorList>
            <person name="Cornet L."/>
        </authorList>
    </citation>
    <scope>NUCLEOTIDE SEQUENCE [LARGE SCALE GENOMIC DNA]</scope>
</reference>
<evidence type="ECO:0000313" key="1">
    <source>
        <dbReference type="EMBL" id="PZO43693.1"/>
    </source>
</evidence>
<dbReference type="EMBL" id="QBMN01000024">
    <property type="protein sequence ID" value="PZO43693.1"/>
    <property type="molecule type" value="Genomic_DNA"/>
</dbReference>
<dbReference type="AlphaFoldDB" id="A0A2W4WF21"/>
<comment type="caution">
    <text evidence="1">The sequence shown here is derived from an EMBL/GenBank/DDBJ whole genome shotgun (WGS) entry which is preliminary data.</text>
</comment>
<organism evidence="1 2">
    <name type="scientific">Shackletoniella antarctica</name>
    <dbReference type="NCBI Taxonomy" id="268115"/>
    <lineage>
        <taxon>Bacteria</taxon>
        <taxon>Bacillati</taxon>
        <taxon>Cyanobacteriota</taxon>
        <taxon>Cyanophyceae</taxon>
        <taxon>Oculatellales</taxon>
        <taxon>Oculatellaceae</taxon>
        <taxon>Shackletoniella</taxon>
    </lineage>
</organism>
<dbReference type="Proteomes" id="UP000249081">
    <property type="component" value="Unassembled WGS sequence"/>
</dbReference>
<sequence>MKWQAWQALANDEFYWQNAPEKGLLKAEWLGDYCLRLWFEALLDVEIYELDFYVLLIEEDPGPALLPLRDQERFQFVKGDYALVWPNPETGADDGAAINLAPECVRFFCERYGKLVKPAQSVAVA</sequence>
<gene>
    <name evidence="1" type="ORF">DCF17_05315</name>
</gene>
<reference evidence="1 2" key="2">
    <citation type="submission" date="2018-06" db="EMBL/GenBank/DDBJ databases">
        <title>Metagenomic assembly of (sub)arctic Cyanobacteria and their associated microbiome from non-axenic cultures.</title>
        <authorList>
            <person name="Baurain D."/>
        </authorList>
    </citation>
    <scope>NUCLEOTIDE SEQUENCE [LARGE SCALE GENOMIC DNA]</scope>
    <source>
        <strain evidence="1">ULC041bin1</strain>
    </source>
</reference>